<evidence type="ECO:0000256" key="3">
    <source>
        <dbReference type="ARBA" id="ARBA00022475"/>
    </source>
</evidence>
<evidence type="ECO:0000313" key="12">
    <source>
        <dbReference type="Proteomes" id="UP001300871"/>
    </source>
</evidence>
<dbReference type="InterPro" id="IPR017871">
    <property type="entry name" value="ABC_transporter-like_CS"/>
</dbReference>
<dbReference type="FunFam" id="3.40.50.300:FF:000056">
    <property type="entry name" value="Cell division ATP-binding protein FtsE"/>
    <property type="match status" value="1"/>
</dbReference>
<dbReference type="RefSeq" id="WP_243133701.1">
    <property type="nucleotide sequence ID" value="NZ_JAAIMZ010000002.1"/>
</dbReference>
<evidence type="ECO:0000256" key="9">
    <source>
        <dbReference type="RuleBase" id="RU365094"/>
    </source>
</evidence>
<evidence type="ECO:0000256" key="5">
    <source>
        <dbReference type="ARBA" id="ARBA00022741"/>
    </source>
</evidence>
<dbReference type="PANTHER" id="PTHR24220">
    <property type="entry name" value="IMPORT ATP-BINDING PROTEIN"/>
    <property type="match status" value="1"/>
</dbReference>
<dbReference type="SMART" id="SM00382">
    <property type="entry name" value="AAA"/>
    <property type="match status" value="1"/>
</dbReference>
<keyword evidence="5 9" id="KW-0547">Nucleotide-binding</keyword>
<dbReference type="Proteomes" id="UP001300871">
    <property type="component" value="Unassembled WGS sequence"/>
</dbReference>
<dbReference type="InterPro" id="IPR003593">
    <property type="entry name" value="AAA+_ATPase"/>
</dbReference>
<dbReference type="NCBIfam" id="TIGR02673">
    <property type="entry name" value="FtsE"/>
    <property type="match status" value="1"/>
</dbReference>
<name>A0AAW6ALQ5_CLOSY</name>
<keyword evidence="3 9" id="KW-1003">Cell membrane</keyword>
<keyword evidence="8 9" id="KW-0131">Cell cycle</keyword>
<gene>
    <name evidence="9 11" type="primary">ftsE</name>
    <name evidence="11" type="ORF">PM006_00020</name>
</gene>
<dbReference type="InterPro" id="IPR003439">
    <property type="entry name" value="ABC_transporter-like_ATP-bd"/>
</dbReference>
<reference evidence="11" key="1">
    <citation type="submission" date="2023-01" db="EMBL/GenBank/DDBJ databases">
        <title>Human gut microbiome strain richness.</title>
        <authorList>
            <person name="Chen-Liaw A."/>
        </authorList>
    </citation>
    <scope>NUCLEOTIDE SEQUENCE</scope>
    <source>
        <strain evidence="11">B1_m1001713B170214d0_201011</strain>
    </source>
</reference>
<keyword evidence="6 9" id="KW-0067">ATP-binding</keyword>
<comment type="subunit">
    <text evidence="9">Homodimer. Forms a membrane-associated complex with FtsX.</text>
</comment>
<comment type="subcellular location">
    <subcellularLocation>
        <location evidence="9">Cell membrane</location>
        <topology evidence="9">Peripheral membrane protein</topology>
        <orientation evidence="9">Cytoplasmic side</orientation>
    </subcellularLocation>
</comment>
<dbReference type="AlphaFoldDB" id="A0AAW6ALQ5"/>
<evidence type="ECO:0000256" key="8">
    <source>
        <dbReference type="ARBA" id="ARBA00023306"/>
    </source>
</evidence>
<comment type="similarity">
    <text evidence="1 9">Belongs to the ABC transporter superfamily.</text>
</comment>
<sequence>MSDNIISFKQVTKVYRNGQKALDRVNLEIEKGEFAFLLGDSGAGKTTLLDLILKETEPTGGEITVNGILLSQLKSRQIYRYRRFLGMVFQDFKLFQDFNVYENVAFAQMVSEAPSGQVKEQVMGALNRVGLERKARYFPDQLSGGEKQRVALARAIVNQPLLLLADEPTGNLDHKNAADIMWLLSKINESGTTVVVVSHNREIVRSMNKREITLSHGRVIKDSKRGGYFYER</sequence>
<evidence type="ECO:0000259" key="10">
    <source>
        <dbReference type="PROSITE" id="PS50893"/>
    </source>
</evidence>
<evidence type="ECO:0000256" key="4">
    <source>
        <dbReference type="ARBA" id="ARBA00022618"/>
    </source>
</evidence>
<evidence type="ECO:0000256" key="1">
    <source>
        <dbReference type="ARBA" id="ARBA00005417"/>
    </source>
</evidence>
<dbReference type="PROSITE" id="PS00211">
    <property type="entry name" value="ABC_TRANSPORTER_1"/>
    <property type="match status" value="1"/>
</dbReference>
<dbReference type="SUPFAM" id="SSF52540">
    <property type="entry name" value="P-loop containing nucleoside triphosphate hydrolases"/>
    <property type="match status" value="1"/>
</dbReference>
<dbReference type="InterPro" id="IPR027417">
    <property type="entry name" value="P-loop_NTPase"/>
</dbReference>
<dbReference type="GO" id="GO:0005524">
    <property type="term" value="F:ATP binding"/>
    <property type="evidence" value="ECO:0007669"/>
    <property type="project" value="UniProtKB-UniRule"/>
</dbReference>
<dbReference type="Pfam" id="PF00005">
    <property type="entry name" value="ABC_tran"/>
    <property type="match status" value="1"/>
</dbReference>
<keyword evidence="7 9" id="KW-0472">Membrane</keyword>
<dbReference type="InterPro" id="IPR005286">
    <property type="entry name" value="Cell_div_FtsE"/>
</dbReference>
<dbReference type="GO" id="GO:0005886">
    <property type="term" value="C:plasma membrane"/>
    <property type="evidence" value="ECO:0007669"/>
    <property type="project" value="UniProtKB-SubCell"/>
</dbReference>
<dbReference type="GO" id="GO:0022857">
    <property type="term" value="F:transmembrane transporter activity"/>
    <property type="evidence" value="ECO:0007669"/>
    <property type="project" value="TreeGrafter"/>
</dbReference>
<feature type="domain" description="ABC transporter" evidence="10">
    <location>
        <begin position="6"/>
        <end position="232"/>
    </location>
</feature>
<proteinExistence type="inferred from homology"/>
<dbReference type="GO" id="GO:0016887">
    <property type="term" value="F:ATP hydrolysis activity"/>
    <property type="evidence" value="ECO:0007669"/>
    <property type="project" value="InterPro"/>
</dbReference>
<accession>A0AAW6ALQ5</accession>
<evidence type="ECO:0000256" key="7">
    <source>
        <dbReference type="ARBA" id="ARBA00023136"/>
    </source>
</evidence>
<comment type="function">
    <text evidence="9">Part of the ABC transporter FtsEX involved in cellular division.</text>
</comment>
<keyword evidence="4 9" id="KW-0132">Cell division</keyword>
<evidence type="ECO:0000256" key="6">
    <source>
        <dbReference type="ARBA" id="ARBA00022840"/>
    </source>
</evidence>
<dbReference type="GO" id="GO:0051301">
    <property type="term" value="P:cell division"/>
    <property type="evidence" value="ECO:0007669"/>
    <property type="project" value="UniProtKB-UniRule"/>
</dbReference>
<dbReference type="PANTHER" id="PTHR24220:SF470">
    <property type="entry name" value="CELL DIVISION ATP-BINDING PROTEIN FTSE"/>
    <property type="match status" value="1"/>
</dbReference>
<dbReference type="GeneID" id="57968589"/>
<dbReference type="InterPro" id="IPR015854">
    <property type="entry name" value="ABC_transpr_LolD-like"/>
</dbReference>
<evidence type="ECO:0000256" key="2">
    <source>
        <dbReference type="ARBA" id="ARBA00020019"/>
    </source>
</evidence>
<dbReference type="Gene3D" id="3.40.50.300">
    <property type="entry name" value="P-loop containing nucleotide triphosphate hydrolases"/>
    <property type="match status" value="1"/>
</dbReference>
<organism evidence="11 12">
    <name type="scientific">Clostridium symbiosum</name>
    <name type="common">Bacteroides symbiosus</name>
    <dbReference type="NCBI Taxonomy" id="1512"/>
    <lineage>
        <taxon>Bacteria</taxon>
        <taxon>Bacillati</taxon>
        <taxon>Bacillota</taxon>
        <taxon>Clostridia</taxon>
        <taxon>Lachnospirales</taxon>
        <taxon>Lachnospiraceae</taxon>
        <taxon>Otoolea</taxon>
    </lineage>
</organism>
<comment type="caution">
    <text evidence="11">The sequence shown here is derived from an EMBL/GenBank/DDBJ whole genome shotgun (WGS) entry which is preliminary data.</text>
</comment>
<dbReference type="EMBL" id="JAQLGM010000001">
    <property type="protein sequence ID" value="MDB1998594.1"/>
    <property type="molecule type" value="Genomic_DNA"/>
</dbReference>
<protein>
    <recommendedName>
        <fullName evidence="2 9">Cell division ATP-binding protein FtsE</fullName>
    </recommendedName>
</protein>
<dbReference type="PROSITE" id="PS50893">
    <property type="entry name" value="ABC_TRANSPORTER_2"/>
    <property type="match status" value="1"/>
</dbReference>
<evidence type="ECO:0000313" key="11">
    <source>
        <dbReference type="EMBL" id="MDB1998594.1"/>
    </source>
</evidence>